<dbReference type="GO" id="GO:0004930">
    <property type="term" value="F:G protein-coupled receptor activity"/>
    <property type="evidence" value="ECO:0007669"/>
    <property type="project" value="InterPro"/>
</dbReference>
<evidence type="ECO:0000256" key="1">
    <source>
        <dbReference type="ARBA" id="ARBA00004141"/>
    </source>
</evidence>
<gene>
    <name evidence="7" type="ORF">OCBIM_22031802mg</name>
</gene>
<dbReference type="PANTHER" id="PTHR47767">
    <property type="entry name" value="ADHESION G PROTEIN-COUPLED RECEPTOR G7"/>
    <property type="match status" value="1"/>
</dbReference>
<reference evidence="7" key="1">
    <citation type="submission" date="2015-07" db="EMBL/GenBank/DDBJ databases">
        <title>MeaNS - Measles Nucleotide Surveillance Program.</title>
        <authorList>
            <person name="Tran T."/>
            <person name="Druce J."/>
        </authorList>
    </citation>
    <scope>NUCLEOTIDE SEQUENCE</scope>
    <source>
        <strain evidence="7">UCB-OBI-ISO-001</strain>
        <tissue evidence="7">Gonad</tissue>
    </source>
</reference>
<feature type="transmembrane region" description="Helical" evidence="5">
    <location>
        <begin position="79"/>
        <end position="98"/>
    </location>
</feature>
<comment type="subcellular location">
    <subcellularLocation>
        <location evidence="1">Membrane</location>
        <topology evidence="1">Multi-pass membrane protein</topology>
    </subcellularLocation>
</comment>
<feature type="domain" description="G-protein coupled receptors family 2 profile 2" evidence="6">
    <location>
        <begin position="1"/>
        <end position="108"/>
    </location>
</feature>
<evidence type="ECO:0000256" key="4">
    <source>
        <dbReference type="ARBA" id="ARBA00023136"/>
    </source>
</evidence>
<name>A0A0L8GL07_OCTBM</name>
<dbReference type="AlphaFoldDB" id="A0A0L8GL07"/>
<organism evidence="7">
    <name type="scientific">Octopus bimaculoides</name>
    <name type="common">California two-spotted octopus</name>
    <dbReference type="NCBI Taxonomy" id="37653"/>
    <lineage>
        <taxon>Eukaryota</taxon>
        <taxon>Metazoa</taxon>
        <taxon>Spiralia</taxon>
        <taxon>Lophotrochozoa</taxon>
        <taxon>Mollusca</taxon>
        <taxon>Cephalopoda</taxon>
        <taxon>Coleoidea</taxon>
        <taxon>Octopodiformes</taxon>
        <taxon>Octopoda</taxon>
        <taxon>Incirrata</taxon>
        <taxon>Octopodidae</taxon>
        <taxon>Octopus</taxon>
    </lineage>
</organism>
<dbReference type="InterPro" id="IPR053066">
    <property type="entry name" value="ADGR_G7"/>
</dbReference>
<evidence type="ECO:0000313" key="7">
    <source>
        <dbReference type="EMBL" id="KOF77681.1"/>
    </source>
</evidence>
<keyword evidence="2 5" id="KW-0812">Transmembrane</keyword>
<dbReference type="InterPro" id="IPR000832">
    <property type="entry name" value="GPCR_2_secretin-like"/>
</dbReference>
<sequence length="108" mass="12198">MTSKILVSLCSSLAVSNLIFVVGMQSYIKVLAVCKAMAALLHYFLLTSLMWMSFEAIHVFMCIVMIFRTYQTSFMKWSSILAWGLPAVIVLITLVINYTDNYIKTGQV</sequence>
<dbReference type="EMBL" id="KQ421353">
    <property type="protein sequence ID" value="KOF77681.1"/>
    <property type="molecule type" value="Genomic_DNA"/>
</dbReference>
<dbReference type="GO" id="GO:0016020">
    <property type="term" value="C:membrane"/>
    <property type="evidence" value="ECO:0007669"/>
    <property type="project" value="UniProtKB-SubCell"/>
</dbReference>
<protein>
    <recommendedName>
        <fullName evidence="6">G-protein coupled receptors family 2 profile 2 domain-containing protein</fullName>
    </recommendedName>
</protein>
<proteinExistence type="predicted"/>
<feature type="transmembrane region" description="Helical" evidence="5">
    <location>
        <begin position="40"/>
        <end position="67"/>
    </location>
</feature>
<accession>A0A0L8GL07</accession>
<dbReference type="Gene3D" id="1.20.1070.10">
    <property type="entry name" value="Rhodopsin 7-helix transmembrane proteins"/>
    <property type="match status" value="1"/>
</dbReference>
<evidence type="ECO:0000256" key="2">
    <source>
        <dbReference type="ARBA" id="ARBA00022692"/>
    </source>
</evidence>
<keyword evidence="4 5" id="KW-0472">Membrane</keyword>
<dbReference type="OrthoDB" id="5961629at2759"/>
<dbReference type="GO" id="GO:0007166">
    <property type="term" value="P:cell surface receptor signaling pathway"/>
    <property type="evidence" value="ECO:0007669"/>
    <property type="project" value="InterPro"/>
</dbReference>
<keyword evidence="3 5" id="KW-1133">Transmembrane helix</keyword>
<evidence type="ECO:0000256" key="5">
    <source>
        <dbReference type="SAM" id="Phobius"/>
    </source>
</evidence>
<evidence type="ECO:0000256" key="3">
    <source>
        <dbReference type="ARBA" id="ARBA00022989"/>
    </source>
</evidence>
<dbReference type="PROSITE" id="PS50261">
    <property type="entry name" value="G_PROTEIN_RECEP_F2_4"/>
    <property type="match status" value="1"/>
</dbReference>
<evidence type="ECO:0000259" key="6">
    <source>
        <dbReference type="PROSITE" id="PS50261"/>
    </source>
</evidence>
<dbReference type="InterPro" id="IPR017981">
    <property type="entry name" value="GPCR_2-like_7TM"/>
</dbReference>
<dbReference type="Pfam" id="PF00002">
    <property type="entry name" value="7tm_2"/>
    <property type="match status" value="1"/>
</dbReference>